<dbReference type="EMBL" id="CZQC01000036">
    <property type="protein sequence ID" value="CUS41160.1"/>
    <property type="molecule type" value="Genomic_DNA"/>
</dbReference>
<evidence type="ECO:0000256" key="5">
    <source>
        <dbReference type="ARBA" id="ARBA00022448"/>
    </source>
</evidence>
<keyword evidence="7" id="KW-0997">Cell inner membrane</keyword>
<dbReference type="PANTHER" id="PTHR30070">
    <property type="entry name" value="HEME EXPORTER PROTEIN B"/>
    <property type="match status" value="1"/>
</dbReference>
<evidence type="ECO:0000256" key="3">
    <source>
        <dbReference type="ARBA" id="ARBA00010544"/>
    </source>
</evidence>
<evidence type="ECO:0000256" key="10">
    <source>
        <dbReference type="ARBA" id="ARBA00022989"/>
    </source>
</evidence>
<keyword evidence="5" id="KW-0813">Transport</keyword>
<dbReference type="InterPro" id="IPR003544">
    <property type="entry name" value="Cyt_c_biogenesis_CcmB"/>
</dbReference>
<feature type="transmembrane region" description="Helical" evidence="12">
    <location>
        <begin position="127"/>
        <end position="153"/>
    </location>
</feature>
<dbReference type="Pfam" id="PF03379">
    <property type="entry name" value="CcmB"/>
    <property type="match status" value="1"/>
</dbReference>
<evidence type="ECO:0000256" key="9">
    <source>
        <dbReference type="ARBA" id="ARBA00022748"/>
    </source>
</evidence>
<dbReference type="PIRSF" id="PIRSF002764">
    <property type="entry name" value="CcmB"/>
    <property type="match status" value="1"/>
</dbReference>
<gene>
    <name evidence="13" type="ORF">MGWOODY_Tha719</name>
</gene>
<dbReference type="NCBIfam" id="TIGR01190">
    <property type="entry name" value="ccmB"/>
    <property type="match status" value="1"/>
</dbReference>
<sequence length="222" mass="22972">MSLIGATVKRDLLLAARNPGEWANPLMFFLMVAALFPLAVDPDPSFLAKIAGGVIWVAALLATLLSLDALFRADVEDGSLEQWLASGESLYGMALGKALVHWCISGLPLTLMSPVLGLMLALPNDAYGALILSLAVGTPILSLLGAVGAALTASVRSGGLLLTLLILPLYIPVLIFAASAVYHAGIGMPYNGQIAMLGAMFALALAFTPFAAAAALKLNLSR</sequence>
<dbReference type="InterPro" id="IPR026031">
    <property type="entry name" value="Cyt_c_CcmB_bac"/>
</dbReference>
<keyword evidence="11 12" id="KW-0472">Membrane</keyword>
<protein>
    <recommendedName>
        <fullName evidence="4">Heme exporter protein B</fullName>
    </recommendedName>
</protein>
<evidence type="ECO:0000256" key="2">
    <source>
        <dbReference type="ARBA" id="ARBA00004429"/>
    </source>
</evidence>
<comment type="subcellular location">
    <subcellularLocation>
        <location evidence="2">Cell inner membrane</location>
        <topology evidence="2">Multi-pass membrane protein</topology>
    </subcellularLocation>
</comment>
<evidence type="ECO:0000256" key="7">
    <source>
        <dbReference type="ARBA" id="ARBA00022519"/>
    </source>
</evidence>
<keyword evidence="6" id="KW-1003">Cell membrane</keyword>
<evidence type="ECO:0000256" key="8">
    <source>
        <dbReference type="ARBA" id="ARBA00022692"/>
    </source>
</evidence>
<evidence type="ECO:0000256" key="12">
    <source>
        <dbReference type="SAM" id="Phobius"/>
    </source>
</evidence>
<dbReference type="PANTHER" id="PTHR30070:SF1">
    <property type="entry name" value="CYTOCHROME C BIOGENESIS B-RELATED"/>
    <property type="match status" value="1"/>
</dbReference>
<dbReference type="AlphaFoldDB" id="A0A160TA71"/>
<evidence type="ECO:0000313" key="13">
    <source>
        <dbReference type="EMBL" id="CUS41160.1"/>
    </source>
</evidence>
<dbReference type="GO" id="GO:1903607">
    <property type="term" value="P:cytochrome c biosynthetic process"/>
    <property type="evidence" value="ECO:0007669"/>
    <property type="project" value="TreeGrafter"/>
</dbReference>
<accession>A0A160TA71</accession>
<feature type="transmembrane region" description="Helical" evidence="12">
    <location>
        <begin position="160"/>
        <end position="182"/>
    </location>
</feature>
<evidence type="ECO:0000256" key="6">
    <source>
        <dbReference type="ARBA" id="ARBA00022475"/>
    </source>
</evidence>
<keyword evidence="8 12" id="KW-0812">Transmembrane</keyword>
<organism evidence="13">
    <name type="scientific">hydrothermal vent metagenome</name>
    <dbReference type="NCBI Taxonomy" id="652676"/>
    <lineage>
        <taxon>unclassified sequences</taxon>
        <taxon>metagenomes</taxon>
        <taxon>ecological metagenomes</taxon>
    </lineage>
</organism>
<comment type="similarity">
    <text evidence="3">Belongs to the CcmB/CycW/HelB family.</text>
</comment>
<evidence type="ECO:0000256" key="4">
    <source>
        <dbReference type="ARBA" id="ARBA00016452"/>
    </source>
</evidence>
<keyword evidence="9" id="KW-0201">Cytochrome c-type biogenesis</keyword>
<dbReference type="GO" id="GO:0005886">
    <property type="term" value="C:plasma membrane"/>
    <property type="evidence" value="ECO:0007669"/>
    <property type="project" value="UniProtKB-SubCell"/>
</dbReference>
<dbReference type="PRINTS" id="PR01414">
    <property type="entry name" value="CCMBBIOGNSIS"/>
</dbReference>
<feature type="transmembrane region" description="Helical" evidence="12">
    <location>
        <begin position="99"/>
        <end position="121"/>
    </location>
</feature>
<dbReference type="GO" id="GO:0015232">
    <property type="term" value="F:heme transmembrane transporter activity"/>
    <property type="evidence" value="ECO:0007669"/>
    <property type="project" value="InterPro"/>
</dbReference>
<comment type="function">
    <text evidence="1">Required for the export of heme to the periplasm for the biogenesis of c-type cytochromes.</text>
</comment>
<reference evidence="13" key="1">
    <citation type="submission" date="2015-10" db="EMBL/GenBank/DDBJ databases">
        <authorList>
            <person name="Gilbert D.G."/>
        </authorList>
    </citation>
    <scope>NUCLEOTIDE SEQUENCE</scope>
</reference>
<feature type="transmembrane region" description="Helical" evidence="12">
    <location>
        <begin position="46"/>
        <end position="67"/>
    </location>
</feature>
<dbReference type="GO" id="GO:0017004">
    <property type="term" value="P:cytochrome complex assembly"/>
    <property type="evidence" value="ECO:0007669"/>
    <property type="project" value="UniProtKB-KW"/>
</dbReference>
<keyword evidence="10 12" id="KW-1133">Transmembrane helix</keyword>
<evidence type="ECO:0000256" key="1">
    <source>
        <dbReference type="ARBA" id="ARBA00002442"/>
    </source>
</evidence>
<proteinExistence type="inferred from homology"/>
<evidence type="ECO:0000256" key="11">
    <source>
        <dbReference type="ARBA" id="ARBA00023136"/>
    </source>
</evidence>
<feature type="transmembrane region" description="Helical" evidence="12">
    <location>
        <begin position="21"/>
        <end position="40"/>
    </location>
</feature>
<name>A0A160TA71_9ZZZZ</name>
<feature type="transmembrane region" description="Helical" evidence="12">
    <location>
        <begin position="194"/>
        <end position="216"/>
    </location>
</feature>